<dbReference type="STRING" id="222805.AN480_06805"/>
<name>A0A1Y0TGK1_MYCIT</name>
<dbReference type="RefSeq" id="WP_036455532.1">
    <property type="nucleotide sequence ID" value="NZ_CP012885.2"/>
</dbReference>
<reference evidence="1 3" key="1">
    <citation type="journal article" date="2017" name="Lancet Infect. Dis.">
        <title>Global outbreak of severe Mycobacterium chimaera disease after cardiac surgery: a molecular epidemiological study.</title>
        <authorList>
            <person name="van Ingen J."/>
            <person name="Kohl T."/>
            <person name="Kranzer K."/>
            <person name="Hasse B."/>
            <person name="Keller P."/>
            <person name="Szafranska A."/>
            <person name="Hillemann D."/>
            <person name="Chand M."/>
            <person name="Schreiber P."/>
            <person name="Sommerstein R."/>
            <person name="Berger C."/>
            <person name="Genoni M."/>
            <person name="Ruegg C."/>
            <person name="Troillet N."/>
            <person name="Widmer A.F."/>
            <person name="Becker S.L."/>
            <person name="Herrmann M."/>
            <person name="Eckmanns T."/>
            <person name="Haller S."/>
            <person name="Hoeller C."/>
            <person name="Debast S.B."/>
            <person name="Wolfhagen M.J."/>
            <person name="Hopman J."/>
            <person name="Kluytmans J."/>
            <person name="Langelaar M."/>
            <person name="Notermans D.W."/>
            <person name="ten Oever J."/>
            <person name="van den Barselaar P."/>
            <person name="Vonk A.B.A."/>
            <person name="Vos M.C."/>
            <person name="Ahmed N."/>
            <person name="Brown T."/>
            <person name="Crook D."/>
            <person name="Lamagni T."/>
            <person name="Phin N."/>
            <person name="Smith E.G."/>
            <person name="Zambon M."/>
            <person name="Serr A."/>
            <person name="Goetting T."/>
            <person name="Ebner W."/>
            <person name="Thuermer A."/>
            <person name="Utpatel C."/>
            <person name="Sproer C."/>
            <person name="Bunk B."/>
            <person name="Nubel U."/>
            <person name="Bloemberg G."/>
            <person name="Bottger E."/>
            <person name="Niemann S."/>
            <person name="Wagner D."/>
            <person name="Sax H."/>
        </authorList>
    </citation>
    <scope>NUCLEOTIDE SEQUENCE [LARGE SCALE GENOMIC DNA]</scope>
    <source>
        <strain evidence="1 3">ZUERICH-2</strain>
    </source>
</reference>
<dbReference type="InterPro" id="IPR019239">
    <property type="entry name" value="VapB_antitoxin"/>
</dbReference>
<reference evidence="4" key="3">
    <citation type="submission" date="2023-06" db="EMBL/GenBank/DDBJ databases">
        <title>Itaconate inhibition of nontuberculous mycobacteria.</title>
        <authorList>
            <person name="Spilker T."/>
        </authorList>
    </citation>
    <scope>NUCLEOTIDE SEQUENCE [LARGE SCALE GENOMIC DNA]</scope>
    <source>
        <strain evidence="4">FLAC1071</strain>
    </source>
</reference>
<organism evidence="1 3">
    <name type="scientific">Mycobacterium intracellulare subsp. chimaera</name>
    <dbReference type="NCBI Taxonomy" id="222805"/>
    <lineage>
        <taxon>Bacteria</taxon>
        <taxon>Bacillati</taxon>
        <taxon>Actinomycetota</taxon>
        <taxon>Actinomycetes</taxon>
        <taxon>Mycobacteriales</taxon>
        <taxon>Mycobacteriaceae</taxon>
        <taxon>Mycobacterium</taxon>
        <taxon>Mycobacterium avium complex (MAC)</taxon>
    </lineage>
</organism>
<dbReference type="Proteomes" id="UP000198286">
    <property type="component" value="Chromosome"/>
</dbReference>
<evidence type="ECO:0000313" key="1">
    <source>
        <dbReference type="EMBL" id="ASL13911.1"/>
    </source>
</evidence>
<dbReference type="KEGG" id="mchi:AN480_06805"/>
<dbReference type="EMBL" id="JASZZX010000026">
    <property type="protein sequence ID" value="MDM3928806.1"/>
    <property type="molecule type" value="Genomic_DNA"/>
</dbReference>
<dbReference type="Pfam" id="PF09957">
    <property type="entry name" value="VapB_antitoxin"/>
    <property type="match status" value="1"/>
</dbReference>
<reference evidence="2 4" key="2">
    <citation type="submission" date="2023-06" db="EMBL/GenBank/DDBJ databases">
        <title>Itaconate inhibition of nontuberculous mycobacteria.</title>
        <authorList>
            <person name="Breen P."/>
            <person name="Zimbric M."/>
            <person name="Caverly L."/>
        </authorList>
    </citation>
    <scope>NUCLEOTIDE SEQUENCE [LARGE SCALE GENOMIC DNA]</scope>
    <source>
        <strain evidence="2 4">FLAC1071</strain>
    </source>
</reference>
<dbReference type="AlphaFoldDB" id="A0A1Y0TGK1"/>
<evidence type="ECO:0000313" key="3">
    <source>
        <dbReference type="Proteomes" id="UP000198286"/>
    </source>
</evidence>
<proteinExistence type="predicted"/>
<keyword evidence="4" id="KW-1185">Reference proteome</keyword>
<protein>
    <submittedName>
        <fullName evidence="1 2">Antitoxin</fullName>
    </submittedName>
</protein>
<evidence type="ECO:0000313" key="4">
    <source>
        <dbReference type="Proteomes" id="UP001529272"/>
    </source>
</evidence>
<dbReference type="EMBL" id="CP015267">
    <property type="protein sequence ID" value="ASL13911.1"/>
    <property type="molecule type" value="Genomic_DNA"/>
</dbReference>
<reference evidence="2" key="4">
    <citation type="submission" date="2023-06" db="EMBL/GenBank/DDBJ databases">
        <authorList>
            <person name="Spilker T."/>
        </authorList>
    </citation>
    <scope>NUCLEOTIDE SEQUENCE</scope>
    <source>
        <strain evidence="2">FLAC1071</strain>
    </source>
</reference>
<dbReference type="Proteomes" id="UP001529272">
    <property type="component" value="Unassembled WGS sequence"/>
</dbReference>
<evidence type="ECO:0000313" key="2">
    <source>
        <dbReference type="EMBL" id="MDM3928806.1"/>
    </source>
</evidence>
<gene>
    <name evidence="1" type="ORF">MYCOZU2_01476</name>
    <name evidence="2" type="ORF">QRB35_22745</name>
</gene>
<sequence>MRTTVTIDDDLLAKAAELTGVRENVALLREGLQTLIRVESARRLAALGGTDAGAVAAPRRRRGTG</sequence>
<accession>A0A1Y0TGK1</accession>